<accession>A0A640T8F1</accession>
<organism evidence="2 3">
    <name type="scientific">Streptomyces glebosus</name>
    <dbReference type="NCBI Taxonomy" id="249580"/>
    <lineage>
        <taxon>Bacteria</taxon>
        <taxon>Bacillati</taxon>
        <taxon>Actinomycetota</taxon>
        <taxon>Actinomycetes</taxon>
        <taxon>Kitasatosporales</taxon>
        <taxon>Streptomycetaceae</taxon>
        <taxon>Streptomyces</taxon>
    </lineage>
</organism>
<keyword evidence="3" id="KW-1185">Reference proteome</keyword>
<sequence>MEIKGSKFQRTRKEIFMKLRRALSLSAATAALLPVVVAAAPASQAAPAADIPSCYDVSNGQHHNNALVGRTFGIPKAITLGTRWMTYTATLTNTSAKELKSFELSAKLGSYLYNEGERDLSPYGDLQYWDTSQRAWKTLRQAGGNAGGTVPGPKTLKPRESVHMQLRFRVSKDLPLDQTYDAYTGLTGTFIDRYRDTECTSHGDASGSFYPPAG</sequence>
<evidence type="ECO:0000313" key="2">
    <source>
        <dbReference type="EMBL" id="GFE19464.1"/>
    </source>
</evidence>
<evidence type="ECO:0000313" key="3">
    <source>
        <dbReference type="Proteomes" id="UP000430079"/>
    </source>
</evidence>
<dbReference type="Proteomes" id="UP000430079">
    <property type="component" value="Unassembled WGS sequence"/>
</dbReference>
<proteinExistence type="predicted"/>
<evidence type="ECO:0000256" key="1">
    <source>
        <dbReference type="SAM" id="SignalP"/>
    </source>
</evidence>
<feature type="chain" id="PRO_5039555829" evidence="1">
    <location>
        <begin position="46"/>
        <end position="214"/>
    </location>
</feature>
<protein>
    <submittedName>
        <fullName evidence="2">Uncharacterized protein</fullName>
    </submittedName>
</protein>
<feature type="signal peptide" evidence="1">
    <location>
        <begin position="1"/>
        <end position="45"/>
    </location>
</feature>
<reference evidence="2 3" key="1">
    <citation type="submission" date="2019-12" db="EMBL/GenBank/DDBJ databases">
        <title>Whole genome shotgun sequence of Streptomyces hygroscopicus subsp. glebosus NBRC 13786.</title>
        <authorList>
            <person name="Ichikawa N."/>
            <person name="Kimura A."/>
            <person name="Kitahashi Y."/>
            <person name="Komaki H."/>
            <person name="Tamura T."/>
        </authorList>
    </citation>
    <scope>NUCLEOTIDE SEQUENCE [LARGE SCALE GENOMIC DNA]</scope>
    <source>
        <strain evidence="2 3">NBRC 13786</strain>
    </source>
</reference>
<comment type="caution">
    <text evidence="2">The sequence shown here is derived from an EMBL/GenBank/DDBJ whole genome shotgun (WGS) entry which is preliminary data.</text>
</comment>
<name>A0A640T8F1_9ACTN</name>
<keyword evidence="1" id="KW-0732">Signal</keyword>
<dbReference type="EMBL" id="BLIO01000001">
    <property type="protein sequence ID" value="GFE19464.1"/>
    <property type="molecule type" value="Genomic_DNA"/>
</dbReference>
<dbReference type="AlphaFoldDB" id="A0A640T8F1"/>
<gene>
    <name evidence="2" type="ORF">Sgleb_75110</name>
</gene>